<feature type="non-terminal residue" evidence="2">
    <location>
        <position position="103"/>
    </location>
</feature>
<proteinExistence type="predicted"/>
<evidence type="ECO:0000313" key="3">
    <source>
        <dbReference type="Proteomes" id="UP001159405"/>
    </source>
</evidence>
<protein>
    <submittedName>
        <fullName evidence="2">Uncharacterized protein</fullName>
    </submittedName>
</protein>
<dbReference type="Proteomes" id="UP001159405">
    <property type="component" value="Unassembled WGS sequence"/>
</dbReference>
<gene>
    <name evidence="2" type="ORF">PLOB_00036561</name>
</gene>
<reference evidence="2 3" key="1">
    <citation type="submission" date="2022-05" db="EMBL/GenBank/DDBJ databases">
        <authorList>
            <consortium name="Genoscope - CEA"/>
            <person name="William W."/>
        </authorList>
    </citation>
    <scope>NUCLEOTIDE SEQUENCE [LARGE SCALE GENOMIC DNA]</scope>
</reference>
<evidence type="ECO:0000256" key="1">
    <source>
        <dbReference type="SAM" id="MobiDB-lite"/>
    </source>
</evidence>
<feature type="region of interest" description="Disordered" evidence="1">
    <location>
        <begin position="51"/>
        <end position="71"/>
    </location>
</feature>
<evidence type="ECO:0000313" key="2">
    <source>
        <dbReference type="EMBL" id="CAH3187043.1"/>
    </source>
</evidence>
<dbReference type="EMBL" id="CALNXK010000518">
    <property type="protein sequence ID" value="CAH3187043.1"/>
    <property type="molecule type" value="Genomic_DNA"/>
</dbReference>
<comment type="caution">
    <text evidence="2">The sequence shown here is derived from an EMBL/GenBank/DDBJ whole genome shotgun (WGS) entry which is preliminary data.</text>
</comment>
<keyword evidence="3" id="KW-1185">Reference proteome</keyword>
<feature type="compositionally biased region" description="Polar residues" evidence="1">
    <location>
        <begin position="60"/>
        <end position="69"/>
    </location>
</feature>
<name>A0ABN8S648_9CNID</name>
<organism evidence="2 3">
    <name type="scientific">Porites lobata</name>
    <dbReference type="NCBI Taxonomy" id="104759"/>
    <lineage>
        <taxon>Eukaryota</taxon>
        <taxon>Metazoa</taxon>
        <taxon>Cnidaria</taxon>
        <taxon>Anthozoa</taxon>
        <taxon>Hexacorallia</taxon>
        <taxon>Scleractinia</taxon>
        <taxon>Fungiina</taxon>
        <taxon>Poritidae</taxon>
        <taxon>Porites</taxon>
    </lineage>
</organism>
<accession>A0ABN8S648</accession>
<sequence>MVHCWRKDQANLFNGEIKLSAKQKTMGCFTPKYLELDQRILEWFTEQRSQEMEAPPFHQPSHQNNTRSASPRRFGARFGAANSQVPSICNHIPSASRLFPIKN</sequence>